<dbReference type="CDD" id="cd01382">
    <property type="entry name" value="MYSc_Myo6"/>
    <property type="match status" value="1"/>
</dbReference>
<dbReference type="SUPFAM" id="SSF52540">
    <property type="entry name" value="P-loop containing nucleoside triphosphate hydrolases"/>
    <property type="match status" value="1"/>
</dbReference>
<dbReference type="PROSITE" id="PS50096">
    <property type="entry name" value="IQ"/>
    <property type="match status" value="1"/>
</dbReference>
<evidence type="ECO:0000256" key="1">
    <source>
        <dbReference type="ARBA" id="ARBA00004496"/>
    </source>
</evidence>
<keyword evidence="8 10" id="KW-0505">Motor protein</keyword>
<dbReference type="Gene3D" id="1.20.120.720">
    <property type="entry name" value="Myosin VI head, motor domain, U50 subdomain"/>
    <property type="match status" value="1"/>
</dbReference>
<keyword evidence="11" id="KW-0175">Coiled coil</keyword>
<dbReference type="InterPro" id="IPR049016">
    <property type="entry name" value="MYO6_lever"/>
</dbReference>
<dbReference type="Proteomes" id="UP000492821">
    <property type="component" value="Unassembled WGS sequence"/>
</dbReference>
<organism evidence="13 14">
    <name type="scientific">Panagrellus redivivus</name>
    <name type="common">Microworm</name>
    <dbReference type="NCBI Taxonomy" id="6233"/>
    <lineage>
        <taxon>Eukaryota</taxon>
        <taxon>Metazoa</taxon>
        <taxon>Ecdysozoa</taxon>
        <taxon>Nematoda</taxon>
        <taxon>Chromadorea</taxon>
        <taxon>Rhabditida</taxon>
        <taxon>Tylenchina</taxon>
        <taxon>Panagrolaimomorpha</taxon>
        <taxon>Panagrolaimoidea</taxon>
        <taxon>Panagrolaimidae</taxon>
        <taxon>Panagrellus</taxon>
    </lineage>
</organism>
<keyword evidence="3" id="KW-0597">Phosphoprotein</keyword>
<evidence type="ECO:0000256" key="4">
    <source>
        <dbReference type="ARBA" id="ARBA00022741"/>
    </source>
</evidence>
<dbReference type="Gene3D" id="3.30.70.1590">
    <property type="match status" value="1"/>
</dbReference>
<dbReference type="InterPro" id="IPR032412">
    <property type="entry name" value="Myosin-VI_CBD"/>
</dbReference>
<dbReference type="GO" id="GO:0000146">
    <property type="term" value="F:microfilament motor activity"/>
    <property type="evidence" value="ECO:0007669"/>
    <property type="project" value="TreeGrafter"/>
</dbReference>
<evidence type="ECO:0000313" key="14">
    <source>
        <dbReference type="WBParaSite" id="Pan_g22001.t1"/>
    </source>
</evidence>
<keyword evidence="13" id="KW-1185">Reference proteome</keyword>
<dbReference type="Gene3D" id="1.10.10.820">
    <property type="match status" value="1"/>
</dbReference>
<evidence type="ECO:0000256" key="7">
    <source>
        <dbReference type="ARBA" id="ARBA00023123"/>
    </source>
</evidence>
<evidence type="ECO:0000256" key="6">
    <source>
        <dbReference type="ARBA" id="ARBA00022860"/>
    </source>
</evidence>
<dbReference type="AlphaFoldDB" id="A0A7E4VJX7"/>
<evidence type="ECO:0000256" key="2">
    <source>
        <dbReference type="ARBA" id="ARBA00022490"/>
    </source>
</evidence>
<dbReference type="GO" id="GO:0030139">
    <property type="term" value="C:endocytic vesicle"/>
    <property type="evidence" value="ECO:0007669"/>
    <property type="project" value="TreeGrafter"/>
</dbReference>
<evidence type="ECO:0000256" key="9">
    <source>
        <dbReference type="ARBA" id="ARBA00023203"/>
    </source>
</evidence>
<dbReference type="WBParaSite" id="Pan_g22001.t1">
    <property type="protein sequence ID" value="Pan_g22001.t1"/>
    <property type="gene ID" value="Pan_g22001"/>
</dbReference>
<keyword evidence="5 10" id="KW-0067">ATP-binding</keyword>
<evidence type="ECO:0000256" key="11">
    <source>
        <dbReference type="SAM" id="Coils"/>
    </source>
</evidence>
<dbReference type="InterPro" id="IPR001609">
    <property type="entry name" value="Myosin_head_motor_dom-like"/>
</dbReference>
<proteinExistence type="inferred from homology"/>
<dbReference type="GO" id="GO:0051015">
    <property type="term" value="F:actin filament binding"/>
    <property type="evidence" value="ECO:0007669"/>
    <property type="project" value="TreeGrafter"/>
</dbReference>
<comment type="subcellular location">
    <subcellularLocation>
        <location evidence="1">Cytoplasm</location>
    </subcellularLocation>
</comment>
<name>A0A7E4VJX7_PANRE</name>
<keyword evidence="6" id="KW-0112">Calmodulin-binding</keyword>
<dbReference type="PRINTS" id="PR00193">
    <property type="entry name" value="MYOSINHEAVY"/>
</dbReference>
<dbReference type="PANTHER" id="PTHR13140:SF745">
    <property type="entry name" value="UNCONVENTIONAL MYOSIN-VI"/>
    <property type="match status" value="1"/>
</dbReference>
<dbReference type="Gene3D" id="3.40.850.10">
    <property type="entry name" value="Kinesin motor domain"/>
    <property type="match status" value="1"/>
</dbReference>
<evidence type="ECO:0000256" key="8">
    <source>
        <dbReference type="ARBA" id="ARBA00023175"/>
    </source>
</evidence>
<evidence type="ECO:0000256" key="10">
    <source>
        <dbReference type="PROSITE-ProRule" id="PRU00782"/>
    </source>
</evidence>
<protein>
    <submittedName>
        <fullName evidence="14">Myosin motor domain-containing protein</fullName>
    </submittedName>
</protein>
<dbReference type="Pfam" id="PF16521">
    <property type="entry name" value="Myosin-VI_CBD"/>
    <property type="match status" value="1"/>
</dbReference>
<evidence type="ECO:0000256" key="5">
    <source>
        <dbReference type="ARBA" id="ARBA00022840"/>
    </source>
</evidence>
<keyword evidence="7 10" id="KW-0518">Myosin</keyword>
<keyword evidence="9 10" id="KW-0009">Actin-binding</keyword>
<accession>A0A7E4VJX7</accession>
<feature type="domain" description="Myosin motor" evidence="12">
    <location>
        <begin position="68"/>
        <end position="780"/>
    </location>
</feature>
<dbReference type="Gene3D" id="1.20.58.530">
    <property type="match status" value="1"/>
</dbReference>
<evidence type="ECO:0000259" key="12">
    <source>
        <dbReference type="PROSITE" id="PS51456"/>
    </source>
</evidence>
<dbReference type="InterPro" id="IPR027417">
    <property type="entry name" value="P-loop_NTPase"/>
</dbReference>
<keyword evidence="2" id="KW-0963">Cytoplasm</keyword>
<feature type="binding site" evidence="10">
    <location>
        <begin position="162"/>
        <end position="169"/>
    </location>
    <ligand>
        <name>ATP</name>
        <dbReference type="ChEBI" id="CHEBI:30616"/>
    </ligand>
</feature>
<keyword evidence="4 10" id="KW-0547">Nucleotide-binding</keyword>
<dbReference type="InterPro" id="IPR036961">
    <property type="entry name" value="Kinesin_motor_dom_sf"/>
</dbReference>
<sequence length="1237" mass="139328">MSSVTDAPSDIVAAELGRAVYVPDSVDGYRLGELADANAESLRVAFPDGSSVNVPHDSVLPAEDDQEKEVDDSCALMYLNDATLLHNCRNRYNKQQIYTYVANILISINPYEAVENLYSKKTIETYYGKSLGAMPPHIFAIADKAHRDLKWNKESQSIIVSGESGAGKTESQKYILRYLCDRWGASAGPIEQRLLDANPILEAFGNAKTLRNNNSSRFGKFVEIHFGKENTVVGGHVSHYLLEKSRICHQNEGERNFHVYYQLLAGADEELAEKLQLGSPEDFKYLAGGCTRFFGSFESTSRIPKSRQSSSGVMTDALVDDRADFMALQKALIDIGFTEDQRDDVFSTIAGILHLGNIEFTASDENHGGCIIASEASEALATTARLLGLESDELTRGLTTRVMQSRGGAFGTIIMVPLKPHEAASARDALAKSIYSKLFDSIVAAVNNCIPSTDSVGYIGVLDIAGFEFFKINSFEQFCINYCNEKLQQFFNERILKHEQELYRREALCVPEIAFADNQDAIDLFETKATGLLDLLDEEARLPKASATHFTESVHKANGHHFRLAEPRKSRIREHRDMRDNEGFLIRHYAGAVCYQTAQFLEKNNDALHASLEILIEQSTNVYLNDLFASTSNVPKTSSGRPGTQKLAAASVGNKFRSQLSVLLEKLRSTGTHFVRCIKPNSTMSPGKFEGGQILSQLKCSGMPSVLRLMHCGFPSRTSFTDLYATYESILPDQLKQLDPRLFCKCLFHALGLNERDFQFGLTKAFFRAGKFAEFDELMHQDPEHMKALVGKVRSWLNKMRWRKVQYGTLAGIRVNKIIKHRSKRVTKVQSRVRGYLVRKRVTKQLHVYRKLNSLRQRFGEIQALCTEISEERRPEVDARVSDLIEATERTTAEVKQAPLDADPKREAIAEQIEDQLDLLVFELKEAIVAEEQAKIQAIEQEGIRLKELMEAEARERAEHEARIAEIRELEAQRQREREETRKREEEEQAAKLIAAAKEEEEAKRRESERLDFELAQRLAVENQGVAVDEAPKSTNSSVASGPKPINELAKYTHAELRKILNSTTDDDLLQACQVEFHRRLRIFNHWRFKNSPAKASMNRANMATTSSTSTSASNTPVKASAVSKISGMSDQKSRFFRTTLASRKRLTPGGVPEKGYWYTHFKGEFIVREMQLKSDSAPVLLVAGRDDIRMTQCMLSETGLTKNQCEIRESDFEALWIRFRALNGQSSQGHRRQPMY</sequence>
<dbReference type="CDD" id="cd21759">
    <property type="entry name" value="CBD_MYO6-like"/>
    <property type="match status" value="1"/>
</dbReference>
<dbReference type="PANTHER" id="PTHR13140">
    <property type="entry name" value="MYOSIN"/>
    <property type="match status" value="1"/>
</dbReference>
<dbReference type="GO" id="GO:0007015">
    <property type="term" value="P:actin filament organization"/>
    <property type="evidence" value="ECO:0007669"/>
    <property type="project" value="TreeGrafter"/>
</dbReference>
<dbReference type="GO" id="GO:0016459">
    <property type="term" value="C:myosin complex"/>
    <property type="evidence" value="ECO:0007669"/>
    <property type="project" value="UniProtKB-KW"/>
</dbReference>
<feature type="coiled-coil region" evidence="11">
    <location>
        <begin position="922"/>
        <end position="1010"/>
    </location>
</feature>
<reference evidence="14" key="2">
    <citation type="submission" date="2020-10" db="UniProtKB">
        <authorList>
            <consortium name="WormBaseParasite"/>
        </authorList>
    </citation>
    <scope>IDENTIFICATION</scope>
</reference>
<comment type="similarity">
    <text evidence="10">Belongs to the TRAFAC class myosin-kinesin ATPase superfamily. Myosin family.</text>
</comment>
<dbReference type="GO" id="GO:0005524">
    <property type="term" value="F:ATP binding"/>
    <property type="evidence" value="ECO:0007669"/>
    <property type="project" value="UniProtKB-UniRule"/>
</dbReference>
<dbReference type="Pfam" id="PF00063">
    <property type="entry name" value="Myosin_head"/>
    <property type="match status" value="1"/>
</dbReference>
<dbReference type="SMART" id="SM00242">
    <property type="entry name" value="MYSc"/>
    <property type="match status" value="1"/>
</dbReference>
<dbReference type="GO" id="GO:0005886">
    <property type="term" value="C:plasma membrane"/>
    <property type="evidence" value="ECO:0007669"/>
    <property type="project" value="TreeGrafter"/>
</dbReference>
<evidence type="ECO:0000313" key="13">
    <source>
        <dbReference type="Proteomes" id="UP000492821"/>
    </source>
</evidence>
<dbReference type="GO" id="GO:0005516">
    <property type="term" value="F:calmodulin binding"/>
    <property type="evidence" value="ECO:0007669"/>
    <property type="project" value="UniProtKB-KW"/>
</dbReference>
<dbReference type="Gene3D" id="6.10.220.10">
    <property type="match status" value="1"/>
</dbReference>
<feature type="region of interest" description="Actin-binding" evidence="10">
    <location>
        <begin position="660"/>
        <end position="682"/>
    </location>
</feature>
<dbReference type="Pfam" id="PF21521">
    <property type="entry name" value="MYO6_lever"/>
    <property type="match status" value="1"/>
</dbReference>
<evidence type="ECO:0000256" key="3">
    <source>
        <dbReference type="ARBA" id="ARBA00022553"/>
    </source>
</evidence>
<dbReference type="GO" id="GO:0030048">
    <property type="term" value="P:actin filament-based movement"/>
    <property type="evidence" value="ECO:0007669"/>
    <property type="project" value="TreeGrafter"/>
</dbReference>
<dbReference type="InterPro" id="IPR036114">
    <property type="entry name" value="MYSc_Myo6"/>
</dbReference>
<reference evidence="13" key="1">
    <citation type="journal article" date="2013" name="Genetics">
        <title>The draft genome and transcriptome of Panagrellus redivivus are shaped by the harsh demands of a free-living lifestyle.</title>
        <authorList>
            <person name="Srinivasan J."/>
            <person name="Dillman A.R."/>
            <person name="Macchietto M.G."/>
            <person name="Heikkinen L."/>
            <person name="Lakso M."/>
            <person name="Fracchia K.M."/>
            <person name="Antoshechkin I."/>
            <person name="Mortazavi A."/>
            <person name="Wong G."/>
            <person name="Sternberg P.W."/>
        </authorList>
    </citation>
    <scope>NUCLEOTIDE SEQUENCE [LARGE SCALE GENOMIC DNA]</scope>
    <source>
        <strain evidence="13">MT8872</strain>
    </source>
</reference>
<dbReference type="PROSITE" id="PS51456">
    <property type="entry name" value="MYOSIN_MOTOR"/>
    <property type="match status" value="1"/>
</dbReference>